<comment type="caution">
    <text evidence="2">The sequence shown here is derived from an EMBL/GenBank/DDBJ whole genome shotgun (WGS) entry which is preliminary data.</text>
</comment>
<reference evidence="3" key="1">
    <citation type="journal article" date="2019" name="Int. J. Syst. Evol. Microbiol.">
        <title>The Global Catalogue of Microorganisms (GCM) 10K type strain sequencing project: providing services to taxonomists for standard genome sequencing and annotation.</title>
        <authorList>
            <consortium name="The Broad Institute Genomics Platform"/>
            <consortium name="The Broad Institute Genome Sequencing Center for Infectious Disease"/>
            <person name="Wu L."/>
            <person name="Ma J."/>
        </authorList>
    </citation>
    <scope>NUCLEOTIDE SEQUENCE [LARGE SCALE GENOMIC DNA]</scope>
    <source>
        <strain evidence="3">CCUG 55250</strain>
    </source>
</reference>
<evidence type="ECO:0000313" key="3">
    <source>
        <dbReference type="Proteomes" id="UP001596106"/>
    </source>
</evidence>
<dbReference type="Pfam" id="PF04536">
    <property type="entry name" value="TPM_phosphatase"/>
    <property type="match status" value="1"/>
</dbReference>
<organism evidence="2 3">
    <name type="scientific">Larkinella bovis</name>
    <dbReference type="NCBI Taxonomy" id="683041"/>
    <lineage>
        <taxon>Bacteria</taxon>
        <taxon>Pseudomonadati</taxon>
        <taxon>Bacteroidota</taxon>
        <taxon>Cytophagia</taxon>
        <taxon>Cytophagales</taxon>
        <taxon>Spirosomataceae</taxon>
        <taxon>Larkinella</taxon>
    </lineage>
</organism>
<sequence>MSAINLFTAEEQQQIIQAIRSAELETSGEIRVHLEQHCPTPNVMDRAVQVFRQLGMEQTAQRNGVLFYLATDDRKFAVLGDEGINRVVPADFWETTKDIMRENFRQRQFTTGFCQGIERAGQQLRQFFPRLEDDSNELSDEISH</sequence>
<evidence type="ECO:0000259" key="1">
    <source>
        <dbReference type="Pfam" id="PF04536"/>
    </source>
</evidence>
<dbReference type="RefSeq" id="WP_379846120.1">
    <property type="nucleotide sequence ID" value="NZ_JBHSMA010000004.1"/>
</dbReference>
<evidence type="ECO:0000313" key="2">
    <source>
        <dbReference type="EMBL" id="MFC5410493.1"/>
    </source>
</evidence>
<dbReference type="Gene3D" id="3.10.310.50">
    <property type="match status" value="1"/>
</dbReference>
<accession>A0ABW0ID98</accession>
<dbReference type="PANTHER" id="PTHR30373">
    <property type="entry name" value="UPF0603 PROTEIN YGCG"/>
    <property type="match status" value="1"/>
</dbReference>
<gene>
    <name evidence="2" type="ORF">ACFPMF_14295</name>
</gene>
<feature type="domain" description="TPM" evidence="1">
    <location>
        <begin position="5"/>
        <end position="122"/>
    </location>
</feature>
<keyword evidence="3" id="KW-1185">Reference proteome</keyword>
<name>A0ABW0ID98_9BACT</name>
<dbReference type="InterPro" id="IPR007621">
    <property type="entry name" value="TPM_dom"/>
</dbReference>
<protein>
    <submittedName>
        <fullName evidence="2">TPM domain-containing protein</fullName>
    </submittedName>
</protein>
<dbReference type="EMBL" id="JBHSMA010000004">
    <property type="protein sequence ID" value="MFC5410493.1"/>
    <property type="molecule type" value="Genomic_DNA"/>
</dbReference>
<proteinExistence type="predicted"/>
<dbReference type="Proteomes" id="UP001596106">
    <property type="component" value="Unassembled WGS sequence"/>
</dbReference>
<dbReference type="PANTHER" id="PTHR30373:SF8">
    <property type="entry name" value="BLL7265 PROTEIN"/>
    <property type="match status" value="1"/>
</dbReference>